<dbReference type="AlphaFoldDB" id="A0AAD7RGU2"/>
<feature type="compositionally biased region" description="Basic and acidic residues" evidence="1">
    <location>
        <begin position="8"/>
        <end position="19"/>
    </location>
</feature>
<proteinExistence type="predicted"/>
<evidence type="ECO:0000313" key="2">
    <source>
        <dbReference type="EMBL" id="KAJ8383929.1"/>
    </source>
</evidence>
<comment type="caution">
    <text evidence="2">The sequence shown here is derived from an EMBL/GenBank/DDBJ whole genome shotgun (WGS) entry which is preliminary data.</text>
</comment>
<evidence type="ECO:0000313" key="3">
    <source>
        <dbReference type="Proteomes" id="UP001221898"/>
    </source>
</evidence>
<feature type="region of interest" description="Disordered" evidence="1">
    <location>
        <begin position="1"/>
        <end position="26"/>
    </location>
</feature>
<reference evidence="2" key="1">
    <citation type="journal article" date="2023" name="Science">
        <title>Genome structures resolve the early diversification of teleost fishes.</title>
        <authorList>
            <person name="Parey E."/>
            <person name="Louis A."/>
            <person name="Montfort J."/>
            <person name="Bouchez O."/>
            <person name="Roques C."/>
            <person name="Iampietro C."/>
            <person name="Lluch J."/>
            <person name="Castinel A."/>
            <person name="Donnadieu C."/>
            <person name="Desvignes T."/>
            <person name="Floi Bucao C."/>
            <person name="Jouanno E."/>
            <person name="Wen M."/>
            <person name="Mejri S."/>
            <person name="Dirks R."/>
            <person name="Jansen H."/>
            <person name="Henkel C."/>
            <person name="Chen W.J."/>
            <person name="Zahm M."/>
            <person name="Cabau C."/>
            <person name="Klopp C."/>
            <person name="Thompson A.W."/>
            <person name="Robinson-Rechavi M."/>
            <person name="Braasch I."/>
            <person name="Lecointre G."/>
            <person name="Bobe J."/>
            <person name="Postlethwait J.H."/>
            <person name="Berthelot C."/>
            <person name="Roest Crollius H."/>
            <person name="Guiguen Y."/>
        </authorList>
    </citation>
    <scope>NUCLEOTIDE SEQUENCE</scope>
    <source>
        <strain evidence="2">NC1722</strain>
    </source>
</reference>
<organism evidence="2 3">
    <name type="scientific">Aldrovandia affinis</name>
    <dbReference type="NCBI Taxonomy" id="143900"/>
    <lineage>
        <taxon>Eukaryota</taxon>
        <taxon>Metazoa</taxon>
        <taxon>Chordata</taxon>
        <taxon>Craniata</taxon>
        <taxon>Vertebrata</taxon>
        <taxon>Euteleostomi</taxon>
        <taxon>Actinopterygii</taxon>
        <taxon>Neopterygii</taxon>
        <taxon>Teleostei</taxon>
        <taxon>Notacanthiformes</taxon>
        <taxon>Halosauridae</taxon>
        <taxon>Aldrovandia</taxon>
    </lineage>
</organism>
<dbReference type="EMBL" id="JAINUG010000282">
    <property type="protein sequence ID" value="KAJ8383929.1"/>
    <property type="molecule type" value="Genomic_DNA"/>
</dbReference>
<evidence type="ECO:0000256" key="1">
    <source>
        <dbReference type="SAM" id="MobiDB-lite"/>
    </source>
</evidence>
<feature type="region of interest" description="Disordered" evidence="1">
    <location>
        <begin position="59"/>
        <end position="116"/>
    </location>
</feature>
<name>A0AAD7RGU2_9TELE</name>
<protein>
    <submittedName>
        <fullName evidence="2">Uncharacterized protein</fullName>
    </submittedName>
</protein>
<accession>A0AAD7RGU2</accession>
<feature type="compositionally biased region" description="Basic and acidic residues" evidence="1">
    <location>
        <begin position="76"/>
        <end position="90"/>
    </location>
</feature>
<dbReference type="Proteomes" id="UP001221898">
    <property type="component" value="Unassembled WGS sequence"/>
</dbReference>
<keyword evidence="3" id="KW-1185">Reference proteome</keyword>
<gene>
    <name evidence="2" type="ORF">AAFF_G00212980</name>
</gene>
<sequence length="116" mass="12177">MEPGGVWEAEKAKSGEGFRENAGGGRALRRYREREAAHLTKTSRTDPLCAVDCGEARAPVQTTGSDTWGRCVGGEGGREGGDGRHGRDLPHLSSSGTPRRYAAPLALTDGPLSGTN</sequence>